<dbReference type="AlphaFoldDB" id="A0A1V9XNU5"/>
<feature type="domain" description="Calponin-homology (CH)" evidence="15">
    <location>
        <begin position="4"/>
        <end position="111"/>
    </location>
</feature>
<evidence type="ECO:0000256" key="5">
    <source>
        <dbReference type="ARBA" id="ARBA00022490"/>
    </source>
</evidence>
<evidence type="ECO:0000256" key="12">
    <source>
        <dbReference type="ARBA" id="ARBA00023212"/>
    </source>
</evidence>
<gene>
    <name evidence="16" type="ORF">BIW11_08602</name>
</gene>
<evidence type="ECO:0000259" key="15">
    <source>
        <dbReference type="PROSITE" id="PS50021"/>
    </source>
</evidence>
<feature type="non-terminal residue" evidence="16">
    <location>
        <position position="298"/>
    </location>
</feature>
<comment type="similarity">
    <text evidence="4">Belongs to the nesprin family.</text>
</comment>
<dbReference type="PANTHER" id="PTHR47535">
    <property type="entry name" value="MUSCLE-SPECIFIC PROTEIN 300 KDA, ISOFORM G"/>
    <property type="match status" value="1"/>
</dbReference>
<evidence type="ECO:0000256" key="9">
    <source>
        <dbReference type="ARBA" id="ARBA00023054"/>
    </source>
</evidence>
<dbReference type="GO" id="GO:0005856">
    <property type="term" value="C:cytoskeleton"/>
    <property type="evidence" value="ECO:0007669"/>
    <property type="project" value="UniProtKB-SubCell"/>
</dbReference>
<evidence type="ECO:0000256" key="2">
    <source>
        <dbReference type="ARBA" id="ARBA00004204"/>
    </source>
</evidence>
<evidence type="ECO:0000256" key="7">
    <source>
        <dbReference type="ARBA" id="ARBA00022737"/>
    </source>
</evidence>
<dbReference type="SUPFAM" id="SSF47576">
    <property type="entry name" value="Calponin-homology domain, CH-domain"/>
    <property type="match status" value="1"/>
</dbReference>
<evidence type="ECO:0000313" key="17">
    <source>
        <dbReference type="Proteomes" id="UP000192247"/>
    </source>
</evidence>
<dbReference type="GO" id="GO:0030017">
    <property type="term" value="C:sarcomere"/>
    <property type="evidence" value="ECO:0007669"/>
    <property type="project" value="UniProtKB-SubCell"/>
</dbReference>
<dbReference type="InterPro" id="IPR001715">
    <property type="entry name" value="CH_dom"/>
</dbReference>
<dbReference type="PANTHER" id="PTHR47535:SF1">
    <property type="entry name" value="NESPRIN-1"/>
    <property type="match status" value="1"/>
</dbReference>
<dbReference type="InterPro" id="IPR052403">
    <property type="entry name" value="LINC-complex_assoc"/>
</dbReference>
<protein>
    <recommendedName>
        <fullName evidence="15">Calponin-homology (CH) domain-containing protein</fullName>
    </recommendedName>
</protein>
<dbReference type="EMBL" id="MNPL01006733">
    <property type="protein sequence ID" value="OQR75174.1"/>
    <property type="molecule type" value="Genomic_DNA"/>
</dbReference>
<dbReference type="Pfam" id="PF00307">
    <property type="entry name" value="CH"/>
    <property type="match status" value="2"/>
</dbReference>
<keyword evidence="17" id="KW-1185">Reference proteome</keyword>
<sequence length="298" mass="33627">EQERVQKKVFVNWINHVLAQRVPPLRLKDLIEDLRDGTRLLALLEVLSGETLPGERGRVLRRPHFISNVNNVLRFLERRRIKLVNINSTDVVDGKPAIILGLIWTIILHFQIEQHTASLFPQATGAASPAHVASPARDRDASVADKWKGGARKALLQWVKNAISQRFGIHVNDFGPSWRDGMAFLAIVSRLKPSAVDLDAARDWSNRQRLDTAFNIAERELGVPKLIDAEDVDVAQPDEKSIMTYVAQFLHKYPDSASQPRDTSGLSSDPELTKMNEFLTRAEDTLNQQDPDLNEQVR</sequence>
<accession>A0A1V9XNU5</accession>
<evidence type="ECO:0000256" key="3">
    <source>
        <dbReference type="ARBA" id="ARBA00004245"/>
    </source>
</evidence>
<keyword evidence="12" id="KW-0206">Cytoskeleton</keyword>
<feature type="region of interest" description="Disordered" evidence="14">
    <location>
        <begin position="255"/>
        <end position="298"/>
    </location>
</feature>
<proteinExistence type="inferred from homology"/>
<evidence type="ECO:0000256" key="8">
    <source>
        <dbReference type="ARBA" id="ARBA00022989"/>
    </source>
</evidence>
<dbReference type="InterPro" id="IPR001589">
    <property type="entry name" value="Actinin_actin-bd_CS"/>
</dbReference>
<dbReference type="STRING" id="418985.A0A1V9XNU5"/>
<dbReference type="Gene3D" id="1.10.418.10">
    <property type="entry name" value="Calponin-like domain"/>
    <property type="match status" value="2"/>
</dbReference>
<keyword evidence="10" id="KW-0472">Membrane</keyword>
<dbReference type="GO" id="GO:0005640">
    <property type="term" value="C:nuclear outer membrane"/>
    <property type="evidence" value="ECO:0007669"/>
    <property type="project" value="TreeGrafter"/>
</dbReference>
<dbReference type="CDD" id="cd21243">
    <property type="entry name" value="CH_SYNE1_rpt2"/>
    <property type="match status" value="1"/>
</dbReference>
<keyword evidence="13" id="KW-0539">Nucleus</keyword>
<dbReference type="GO" id="GO:0006997">
    <property type="term" value="P:nucleus organization"/>
    <property type="evidence" value="ECO:0007669"/>
    <property type="project" value="UniProtKB-ARBA"/>
</dbReference>
<dbReference type="GO" id="GO:0051015">
    <property type="term" value="F:actin filament binding"/>
    <property type="evidence" value="ECO:0007669"/>
    <property type="project" value="TreeGrafter"/>
</dbReference>
<keyword evidence="5" id="KW-0963">Cytoplasm</keyword>
<dbReference type="InterPro" id="IPR047291">
    <property type="entry name" value="CH_SYNE1_rpt2"/>
</dbReference>
<evidence type="ECO:0000313" key="16">
    <source>
        <dbReference type="EMBL" id="OQR75174.1"/>
    </source>
</evidence>
<dbReference type="InParanoid" id="A0A1V9XNU5"/>
<dbReference type="GO" id="GO:0007097">
    <property type="term" value="P:nuclear migration"/>
    <property type="evidence" value="ECO:0007669"/>
    <property type="project" value="UniProtKB-ARBA"/>
</dbReference>
<keyword evidence="11" id="KW-0009">Actin-binding</keyword>
<comment type="caution">
    <text evidence="16">The sequence shown here is derived from an EMBL/GenBank/DDBJ whole genome shotgun (WGS) entry which is preliminary data.</text>
</comment>
<comment type="subcellular location">
    <subcellularLocation>
        <location evidence="3">Cytoplasm</location>
        <location evidence="3">Cytoskeleton</location>
    </subcellularLocation>
    <subcellularLocation>
        <location evidence="2">Cytoplasm</location>
        <location evidence="2">Myofibril</location>
        <location evidence="2">Sarcomere</location>
    </subcellularLocation>
    <subcellularLocation>
        <location evidence="1">Nucleus membrane</location>
    </subcellularLocation>
</comment>
<feature type="compositionally biased region" description="Polar residues" evidence="14">
    <location>
        <begin position="256"/>
        <end position="267"/>
    </location>
</feature>
<evidence type="ECO:0000256" key="4">
    <source>
        <dbReference type="ARBA" id="ARBA00008619"/>
    </source>
</evidence>
<dbReference type="FunFam" id="1.10.418.10:FF:000037">
    <property type="entry name" value="nesprin-1 isoform X1"/>
    <property type="match status" value="1"/>
</dbReference>
<keyword evidence="6" id="KW-0812">Transmembrane</keyword>
<feature type="non-terminal residue" evidence="16">
    <location>
        <position position="1"/>
    </location>
</feature>
<dbReference type="InterPro" id="IPR036872">
    <property type="entry name" value="CH_dom_sf"/>
</dbReference>
<keyword evidence="8" id="KW-1133">Transmembrane helix</keyword>
<dbReference type="FunFam" id="1.10.418.10:FF:000033">
    <property type="entry name" value="nesprin-1 isoform X1"/>
    <property type="match status" value="1"/>
</dbReference>
<keyword evidence="9" id="KW-0175">Coiled coil</keyword>
<dbReference type="Proteomes" id="UP000192247">
    <property type="component" value="Unassembled WGS sequence"/>
</dbReference>
<dbReference type="GO" id="GO:0034993">
    <property type="term" value="C:meiotic nuclear membrane microtubule tethering complex"/>
    <property type="evidence" value="ECO:0007669"/>
    <property type="project" value="TreeGrafter"/>
</dbReference>
<name>A0A1V9XNU5_9ACAR</name>
<evidence type="ECO:0000256" key="14">
    <source>
        <dbReference type="SAM" id="MobiDB-lite"/>
    </source>
</evidence>
<reference evidence="16 17" key="1">
    <citation type="journal article" date="2017" name="Gigascience">
        <title>Draft genome of the honey bee ectoparasitic mite, Tropilaelaps mercedesae, is shaped by the parasitic life history.</title>
        <authorList>
            <person name="Dong X."/>
            <person name="Armstrong S.D."/>
            <person name="Xia D."/>
            <person name="Makepeace B.L."/>
            <person name="Darby A.C."/>
            <person name="Kadowaki T."/>
        </authorList>
    </citation>
    <scope>NUCLEOTIDE SEQUENCE [LARGE SCALE GENOMIC DNA]</scope>
    <source>
        <strain evidence="16">Wuxi-XJTLU</strain>
    </source>
</reference>
<dbReference type="OrthoDB" id="6627073at2759"/>
<dbReference type="PROSITE" id="PS00020">
    <property type="entry name" value="ACTININ_2"/>
    <property type="match status" value="1"/>
</dbReference>
<evidence type="ECO:0000256" key="10">
    <source>
        <dbReference type="ARBA" id="ARBA00023136"/>
    </source>
</evidence>
<feature type="domain" description="Calponin-homology (CH)" evidence="15">
    <location>
        <begin position="149"/>
        <end position="254"/>
    </location>
</feature>
<keyword evidence="7" id="KW-0677">Repeat</keyword>
<dbReference type="SMART" id="SM00033">
    <property type="entry name" value="CH"/>
    <property type="match status" value="2"/>
</dbReference>
<dbReference type="PROSITE" id="PS50021">
    <property type="entry name" value="CH"/>
    <property type="match status" value="2"/>
</dbReference>
<evidence type="ECO:0000256" key="6">
    <source>
        <dbReference type="ARBA" id="ARBA00022692"/>
    </source>
</evidence>
<evidence type="ECO:0000256" key="1">
    <source>
        <dbReference type="ARBA" id="ARBA00004126"/>
    </source>
</evidence>
<dbReference type="PROSITE" id="PS00019">
    <property type="entry name" value="ACTININ_1"/>
    <property type="match status" value="1"/>
</dbReference>
<evidence type="ECO:0000256" key="11">
    <source>
        <dbReference type="ARBA" id="ARBA00023203"/>
    </source>
</evidence>
<organism evidence="16 17">
    <name type="scientific">Tropilaelaps mercedesae</name>
    <dbReference type="NCBI Taxonomy" id="418985"/>
    <lineage>
        <taxon>Eukaryota</taxon>
        <taxon>Metazoa</taxon>
        <taxon>Ecdysozoa</taxon>
        <taxon>Arthropoda</taxon>
        <taxon>Chelicerata</taxon>
        <taxon>Arachnida</taxon>
        <taxon>Acari</taxon>
        <taxon>Parasitiformes</taxon>
        <taxon>Mesostigmata</taxon>
        <taxon>Gamasina</taxon>
        <taxon>Dermanyssoidea</taxon>
        <taxon>Laelapidae</taxon>
        <taxon>Tropilaelaps</taxon>
    </lineage>
</organism>
<evidence type="ECO:0000256" key="13">
    <source>
        <dbReference type="ARBA" id="ARBA00023242"/>
    </source>
</evidence>